<keyword evidence="1" id="KW-0479">Metal-binding</keyword>
<dbReference type="PANTHER" id="PTHR25462:SF296">
    <property type="entry name" value="MEIOTIC P26, ISOFORM F"/>
    <property type="match status" value="1"/>
</dbReference>
<dbReference type="InterPro" id="IPR013083">
    <property type="entry name" value="Znf_RING/FYVE/PHD"/>
</dbReference>
<dbReference type="PANTHER" id="PTHR25462">
    <property type="entry name" value="BONUS, ISOFORM C-RELATED"/>
    <property type="match status" value="1"/>
</dbReference>
<dbReference type="PROSITE" id="PS50089">
    <property type="entry name" value="ZF_RING_2"/>
    <property type="match status" value="1"/>
</dbReference>
<evidence type="ECO:0000256" key="4">
    <source>
        <dbReference type="PROSITE-ProRule" id="PRU00024"/>
    </source>
</evidence>
<feature type="domain" description="B box-type" evidence="6">
    <location>
        <begin position="141"/>
        <end position="181"/>
    </location>
</feature>
<reference evidence="7" key="1">
    <citation type="submission" date="2019-08" db="EMBL/GenBank/DDBJ databases">
        <title>The improved chromosome-level genome for the pearl oyster Pinctada fucata martensii using PacBio sequencing and Hi-C.</title>
        <authorList>
            <person name="Zheng Z."/>
        </authorList>
    </citation>
    <scope>NUCLEOTIDE SEQUENCE</scope>
    <source>
        <strain evidence="7">ZZ-2019</strain>
        <tissue evidence="7">Adductor muscle</tissue>
    </source>
</reference>
<dbReference type="Proteomes" id="UP001186944">
    <property type="component" value="Unassembled WGS sequence"/>
</dbReference>
<evidence type="ECO:0000256" key="1">
    <source>
        <dbReference type="ARBA" id="ARBA00022723"/>
    </source>
</evidence>
<evidence type="ECO:0000256" key="2">
    <source>
        <dbReference type="ARBA" id="ARBA00022771"/>
    </source>
</evidence>
<dbReference type="Gene3D" id="3.30.40.10">
    <property type="entry name" value="Zinc/RING finger domain, C3HC4 (zinc finger)"/>
    <property type="match status" value="1"/>
</dbReference>
<gene>
    <name evidence="7" type="ORF">FSP39_021630</name>
</gene>
<proteinExistence type="predicted"/>
<evidence type="ECO:0000256" key="3">
    <source>
        <dbReference type="ARBA" id="ARBA00022833"/>
    </source>
</evidence>
<dbReference type="PROSITE" id="PS50119">
    <property type="entry name" value="ZF_BBOX"/>
    <property type="match status" value="1"/>
</dbReference>
<dbReference type="Pfam" id="PF13445">
    <property type="entry name" value="zf-RING_UBOX"/>
    <property type="match status" value="1"/>
</dbReference>
<dbReference type="Gene3D" id="3.30.160.60">
    <property type="entry name" value="Classic Zinc Finger"/>
    <property type="match status" value="1"/>
</dbReference>
<dbReference type="SUPFAM" id="SSF57845">
    <property type="entry name" value="B-box zinc-binding domain"/>
    <property type="match status" value="1"/>
</dbReference>
<dbReference type="InterPro" id="IPR027370">
    <property type="entry name" value="Znf-RING_euk"/>
</dbReference>
<dbReference type="InterPro" id="IPR001841">
    <property type="entry name" value="Znf_RING"/>
</dbReference>
<name>A0AA89BZ71_PINIB</name>
<organism evidence="7 8">
    <name type="scientific">Pinctada imbricata</name>
    <name type="common">Atlantic pearl-oyster</name>
    <name type="synonym">Pinctada martensii</name>
    <dbReference type="NCBI Taxonomy" id="66713"/>
    <lineage>
        <taxon>Eukaryota</taxon>
        <taxon>Metazoa</taxon>
        <taxon>Spiralia</taxon>
        <taxon>Lophotrochozoa</taxon>
        <taxon>Mollusca</taxon>
        <taxon>Bivalvia</taxon>
        <taxon>Autobranchia</taxon>
        <taxon>Pteriomorphia</taxon>
        <taxon>Pterioida</taxon>
        <taxon>Pterioidea</taxon>
        <taxon>Pteriidae</taxon>
        <taxon>Pinctada</taxon>
    </lineage>
</organism>
<dbReference type="InterPro" id="IPR047153">
    <property type="entry name" value="TRIM45/56/19-like"/>
</dbReference>
<dbReference type="SUPFAM" id="SSF57850">
    <property type="entry name" value="RING/U-box"/>
    <property type="match status" value="1"/>
</dbReference>
<protein>
    <submittedName>
        <fullName evidence="7">Uncharacterized protein</fullName>
    </submittedName>
</protein>
<keyword evidence="8" id="KW-1185">Reference proteome</keyword>
<dbReference type="InterPro" id="IPR000315">
    <property type="entry name" value="Znf_B-box"/>
</dbReference>
<dbReference type="InterPro" id="IPR017907">
    <property type="entry name" value="Znf_RING_CS"/>
</dbReference>
<comment type="caution">
    <text evidence="7">The sequence shown here is derived from an EMBL/GenBank/DDBJ whole genome shotgun (WGS) entry which is preliminary data.</text>
</comment>
<keyword evidence="2 4" id="KW-0863">Zinc-finger</keyword>
<feature type="domain" description="RING-type" evidence="5">
    <location>
        <begin position="8"/>
        <end position="48"/>
    </location>
</feature>
<dbReference type="GO" id="GO:0008270">
    <property type="term" value="F:zinc ion binding"/>
    <property type="evidence" value="ECO:0007669"/>
    <property type="project" value="UniProtKB-KW"/>
</dbReference>
<dbReference type="Pfam" id="PF00643">
    <property type="entry name" value="zf-B_box"/>
    <property type="match status" value="1"/>
</dbReference>
<evidence type="ECO:0000313" key="7">
    <source>
        <dbReference type="EMBL" id="KAK3095984.1"/>
    </source>
</evidence>
<evidence type="ECO:0000259" key="6">
    <source>
        <dbReference type="PROSITE" id="PS50119"/>
    </source>
</evidence>
<sequence length="373" mass="42849">MAEHFTICPKCHRVLSNPVQLDCFHVFCGNCVHTLEKIDGSVRCNVCKSQTDFPLTKPDKFVSSFIEVLSKSRSMRDTCYMYGEMSRAPGCIKQSAYHCLECEQSFCHKCVSSHCEGKNHDEKGVVLFADALELAFQKRKQVEEMCADHQVPVTQFCMQCHQLACITCGIVDHKGHWVVSTEVALKHLTSDIQKCSRNVSGFHKATHLPRKSTLLYLREEKQRCETEINEIFEEVNKLIESMKCHYKQKLEKSHSSLLEILKNEEQYASSLCLSAHQACAKLHLVNKYGTDVEMLAAYKHLNQSPLMRAIENEKIISLPKFILSDRDELLRRLQSTFEALNIKTIQVKGDFTQQILRKFENSEIESKLNCEYL</sequence>
<dbReference type="PROSITE" id="PS00518">
    <property type="entry name" value="ZF_RING_1"/>
    <property type="match status" value="1"/>
</dbReference>
<dbReference type="AlphaFoldDB" id="A0AA89BZ71"/>
<dbReference type="EMBL" id="VSWD01000008">
    <property type="protein sequence ID" value="KAK3095984.1"/>
    <property type="molecule type" value="Genomic_DNA"/>
</dbReference>
<keyword evidence="3" id="KW-0862">Zinc</keyword>
<evidence type="ECO:0000259" key="5">
    <source>
        <dbReference type="PROSITE" id="PS50089"/>
    </source>
</evidence>
<evidence type="ECO:0000313" key="8">
    <source>
        <dbReference type="Proteomes" id="UP001186944"/>
    </source>
</evidence>
<accession>A0AA89BZ71</accession>